<keyword evidence="9" id="KW-0560">Oxidoreductase</keyword>
<evidence type="ECO:0000256" key="12">
    <source>
        <dbReference type="SAM" id="Phobius"/>
    </source>
</evidence>
<evidence type="ECO:0000313" key="14">
    <source>
        <dbReference type="EMBL" id="RGP61055.1"/>
    </source>
</evidence>
<dbReference type="InterPro" id="IPR005829">
    <property type="entry name" value="Sugar_transporter_CS"/>
</dbReference>
<feature type="transmembrane region" description="Helical" evidence="12">
    <location>
        <begin position="141"/>
        <end position="160"/>
    </location>
</feature>
<dbReference type="CDD" id="cd11062">
    <property type="entry name" value="CYP58-like"/>
    <property type="match status" value="1"/>
</dbReference>
<feature type="transmembrane region" description="Helical" evidence="12">
    <location>
        <begin position="450"/>
        <end position="473"/>
    </location>
</feature>
<evidence type="ECO:0000256" key="3">
    <source>
        <dbReference type="ARBA" id="ARBA00010617"/>
    </source>
</evidence>
<dbReference type="GO" id="GO:0016020">
    <property type="term" value="C:membrane"/>
    <property type="evidence" value="ECO:0007669"/>
    <property type="project" value="UniProtKB-SubCell"/>
</dbReference>
<dbReference type="Proteomes" id="UP000266152">
    <property type="component" value="Unassembled WGS sequence"/>
</dbReference>
<feature type="transmembrane region" description="Helical" evidence="12">
    <location>
        <begin position="389"/>
        <end position="407"/>
    </location>
</feature>
<keyword evidence="7 12" id="KW-1133">Transmembrane helix</keyword>
<dbReference type="Gene3D" id="1.20.1250.20">
    <property type="entry name" value="MFS general substrate transporter like domains"/>
    <property type="match status" value="1"/>
</dbReference>
<comment type="subcellular location">
    <subcellularLocation>
        <location evidence="2">Membrane</location>
        <topology evidence="2">Multi-pass membrane protein</topology>
    </subcellularLocation>
</comment>
<feature type="binding site" description="axial binding residue" evidence="11">
    <location>
        <position position="894"/>
    </location>
    <ligand>
        <name>heme</name>
        <dbReference type="ChEBI" id="CHEBI:30413"/>
    </ligand>
    <ligandPart>
        <name>Fe</name>
        <dbReference type="ChEBI" id="CHEBI:18248"/>
    </ligandPart>
</feature>
<dbReference type="EMBL" id="PXOF01000172">
    <property type="protein sequence ID" value="RGP61055.1"/>
    <property type="molecule type" value="Genomic_DNA"/>
</dbReference>
<dbReference type="InterPro" id="IPR017972">
    <property type="entry name" value="Cyt_P450_CS"/>
</dbReference>
<keyword evidence="6 11" id="KW-0479">Metal-binding</keyword>
<evidence type="ECO:0000256" key="8">
    <source>
        <dbReference type="ARBA" id="ARBA00023004"/>
    </source>
</evidence>
<keyword evidence="15" id="KW-1185">Reference proteome</keyword>
<proteinExistence type="inferred from homology"/>
<evidence type="ECO:0000256" key="1">
    <source>
        <dbReference type="ARBA" id="ARBA00001971"/>
    </source>
</evidence>
<dbReference type="InterPro" id="IPR036259">
    <property type="entry name" value="MFS_trans_sf"/>
</dbReference>
<organism evidence="14 15">
    <name type="scientific">Fusarium sporotrichioides</name>
    <dbReference type="NCBI Taxonomy" id="5514"/>
    <lineage>
        <taxon>Eukaryota</taxon>
        <taxon>Fungi</taxon>
        <taxon>Dikarya</taxon>
        <taxon>Ascomycota</taxon>
        <taxon>Pezizomycotina</taxon>
        <taxon>Sordariomycetes</taxon>
        <taxon>Hypocreomycetidae</taxon>
        <taxon>Hypocreales</taxon>
        <taxon>Nectriaceae</taxon>
        <taxon>Fusarium</taxon>
    </lineage>
</organism>
<evidence type="ECO:0000256" key="2">
    <source>
        <dbReference type="ARBA" id="ARBA00004141"/>
    </source>
</evidence>
<dbReference type="PROSITE" id="PS00216">
    <property type="entry name" value="SUGAR_TRANSPORT_1"/>
    <property type="match status" value="1"/>
</dbReference>
<protein>
    <submittedName>
        <fullName evidence="14">Putative maltose permease malp</fullName>
    </submittedName>
</protein>
<feature type="transmembrane region" description="Helical" evidence="12">
    <location>
        <begin position="324"/>
        <end position="346"/>
    </location>
</feature>
<feature type="transmembrane region" description="Helical" evidence="12">
    <location>
        <begin position="358"/>
        <end position="377"/>
    </location>
</feature>
<dbReference type="GO" id="GO:0005351">
    <property type="term" value="F:carbohydrate:proton symporter activity"/>
    <property type="evidence" value="ECO:0007669"/>
    <property type="project" value="TreeGrafter"/>
</dbReference>
<dbReference type="PANTHER" id="PTHR48022">
    <property type="entry name" value="PLASTIDIC GLUCOSE TRANSPORTER 4"/>
    <property type="match status" value="1"/>
</dbReference>
<gene>
    <name evidence="14" type="ORF">FSPOR_10232</name>
</gene>
<feature type="transmembrane region" description="Helical" evidence="12">
    <location>
        <begin position="413"/>
        <end position="438"/>
    </location>
</feature>
<keyword evidence="9" id="KW-0503">Monooxygenase</keyword>
<dbReference type="InterPro" id="IPR001128">
    <property type="entry name" value="Cyt_P450"/>
</dbReference>
<dbReference type="PANTHER" id="PTHR48022:SF2">
    <property type="entry name" value="PLASTIDIC GLUCOSE TRANSPORTER 4"/>
    <property type="match status" value="1"/>
</dbReference>
<keyword evidence="8 11" id="KW-0408">Iron</keyword>
<evidence type="ECO:0000313" key="15">
    <source>
        <dbReference type="Proteomes" id="UP000266152"/>
    </source>
</evidence>
<feature type="transmembrane region" description="Helical" evidence="12">
    <location>
        <begin position="239"/>
        <end position="262"/>
    </location>
</feature>
<name>A0A395RLU4_FUSSP</name>
<accession>A0A395RLU4</accession>
<dbReference type="SUPFAM" id="SSF103473">
    <property type="entry name" value="MFS general substrate transporter"/>
    <property type="match status" value="1"/>
</dbReference>
<dbReference type="InterPro" id="IPR020846">
    <property type="entry name" value="MFS_dom"/>
</dbReference>
<comment type="caution">
    <text evidence="14">The sequence shown here is derived from an EMBL/GenBank/DDBJ whole genome shotgun (WGS) entry which is preliminary data.</text>
</comment>
<comment type="cofactor">
    <cofactor evidence="1 11">
        <name>heme</name>
        <dbReference type="ChEBI" id="CHEBI:30413"/>
    </cofactor>
</comment>
<comment type="similarity">
    <text evidence="4">Belongs to the major facilitator superfamily. Sugar transporter (TC 2.A.1.1) family.</text>
</comment>
<dbReference type="GO" id="GO:0005506">
    <property type="term" value="F:iron ion binding"/>
    <property type="evidence" value="ECO:0007669"/>
    <property type="project" value="InterPro"/>
</dbReference>
<sequence length="949" mass="105414">MALPSDSKTPIDISTGIQSHDHVETALKPDELAAEAVAQGQALSGYENLTFWETVRTFKMASLVCLLSAFSAGADGYQIAMQASIIANKGFVQQFATAVNEEGEKFLASNIIASWSAGQNVGQVLGQIGISFVVARFGRKIAMYTLWTILMSSVLAESLARTWPVWFGAKMLAGTGVGCLQATLLGYITEVSPTRVRGGMLMLYSFWWTLGSFCTHVALQRLNKTDPFNWLTPVYTQWGHIGVMAIIYVFLPESPSWCVTVGQEERAKKSIRFLYRGVENFDVNRHYELLALNVEHEKALAAEQRNESWLAIFRGIDGRRTITAMWTIVAQQFLGLALFGSFGTYFFQQAGLADPFQIKAITTSLQIIVVILAVFGVDRFGRRRMACCATSLMWISCLIVGIIGVAPQSGASTYVFVLFACFWNIGISANGAAGWGYIGEISSQRLRPYTSGFAASANSITGLIMSVLTPYMVNANKWDWKLKTGFFYAGVGLPWVIGTWLLVPETARRSPAELDELFERPIVRISPREVSFSDPNFVDTIYSPGSSHRRDKDSHSVKALGTDEGFGATLEHELHKRRREPLNLFFSRQTVSRRMPHLLEGKIAQLSDHFKASSSSGDILNLSDLYFGFTNDIVCRYSFGSNENVLGDPMRAKFLRNNLRALLRSTNFAKHFTWIRNILSLLPISLAPPGVKDMMSFRARIRVQINEVIKDQSKETSSEKQMSIFHVLRASPKLPVLEKSQARLEDEAALFVMAGTESPATALAIAHFHLLQNPEMIDKLKLKIAENGSSNLDSLGKLPYLGAVITEAYRHGFGLSGRHPMIDPEHHTIYVHPSTGVSYSIPPGTPMGIQTLVLHTNENVFPDPWKFKPERWLGTDGASLNKYLLSFNKGLRQCIGIHLAKAELCAGLALAVQFDMELFETDDIDVAFLHDYFVATPRLDSKGVRVRVR</sequence>
<comment type="similarity">
    <text evidence="3">Belongs to the cytochrome P450 family.</text>
</comment>
<dbReference type="Pfam" id="PF00067">
    <property type="entry name" value="p450"/>
    <property type="match status" value="1"/>
</dbReference>
<evidence type="ECO:0000256" key="7">
    <source>
        <dbReference type="ARBA" id="ARBA00022989"/>
    </source>
</evidence>
<reference evidence="14 15" key="1">
    <citation type="journal article" date="2018" name="PLoS Pathog.">
        <title>Evolution of structural diversity of trichothecenes, a family of toxins produced by plant pathogenic and entomopathogenic fungi.</title>
        <authorList>
            <person name="Proctor R.H."/>
            <person name="McCormick S.P."/>
            <person name="Kim H.S."/>
            <person name="Cardoza R.E."/>
            <person name="Stanley A.M."/>
            <person name="Lindo L."/>
            <person name="Kelly A."/>
            <person name="Brown D.W."/>
            <person name="Lee T."/>
            <person name="Vaughan M.M."/>
            <person name="Alexander N.J."/>
            <person name="Busman M."/>
            <person name="Gutierrez S."/>
        </authorList>
    </citation>
    <scope>NUCLEOTIDE SEQUENCE [LARGE SCALE GENOMIC DNA]</scope>
    <source>
        <strain evidence="14 15">NRRL 3299</strain>
    </source>
</reference>
<dbReference type="InterPro" id="IPR002403">
    <property type="entry name" value="Cyt_P450_E_grp-IV"/>
</dbReference>
<keyword evidence="5 12" id="KW-0812">Transmembrane</keyword>
<feature type="transmembrane region" description="Helical" evidence="12">
    <location>
        <begin position="201"/>
        <end position="219"/>
    </location>
</feature>
<feature type="domain" description="Major facilitator superfamily (MFS) profile" evidence="13">
    <location>
        <begin position="61"/>
        <end position="507"/>
    </location>
</feature>
<evidence type="ECO:0000256" key="9">
    <source>
        <dbReference type="ARBA" id="ARBA00023033"/>
    </source>
</evidence>
<feature type="transmembrane region" description="Helical" evidence="12">
    <location>
        <begin position="166"/>
        <end position="189"/>
    </location>
</feature>
<dbReference type="PROSITE" id="PS00086">
    <property type="entry name" value="CYTOCHROME_P450"/>
    <property type="match status" value="1"/>
</dbReference>
<dbReference type="Gene3D" id="1.10.630.10">
    <property type="entry name" value="Cytochrome P450"/>
    <property type="match status" value="1"/>
</dbReference>
<dbReference type="GO" id="GO:0020037">
    <property type="term" value="F:heme binding"/>
    <property type="evidence" value="ECO:0007669"/>
    <property type="project" value="InterPro"/>
</dbReference>
<evidence type="ECO:0000256" key="6">
    <source>
        <dbReference type="ARBA" id="ARBA00022723"/>
    </source>
</evidence>
<dbReference type="GO" id="GO:0004497">
    <property type="term" value="F:monooxygenase activity"/>
    <property type="evidence" value="ECO:0007669"/>
    <property type="project" value="UniProtKB-KW"/>
</dbReference>
<evidence type="ECO:0000256" key="11">
    <source>
        <dbReference type="PIRSR" id="PIRSR602403-1"/>
    </source>
</evidence>
<dbReference type="SUPFAM" id="SSF48264">
    <property type="entry name" value="Cytochrome P450"/>
    <property type="match status" value="1"/>
</dbReference>
<dbReference type="InterPro" id="IPR050360">
    <property type="entry name" value="MFS_Sugar_Transporters"/>
</dbReference>
<dbReference type="PROSITE" id="PS50850">
    <property type="entry name" value="MFS"/>
    <property type="match status" value="1"/>
</dbReference>
<dbReference type="PRINTS" id="PR00465">
    <property type="entry name" value="EP450IV"/>
</dbReference>
<dbReference type="InterPro" id="IPR036396">
    <property type="entry name" value="Cyt_P450_sf"/>
</dbReference>
<dbReference type="AlphaFoldDB" id="A0A395RLU4"/>
<dbReference type="GO" id="GO:0016705">
    <property type="term" value="F:oxidoreductase activity, acting on paired donors, with incorporation or reduction of molecular oxygen"/>
    <property type="evidence" value="ECO:0007669"/>
    <property type="project" value="InterPro"/>
</dbReference>
<evidence type="ECO:0000256" key="10">
    <source>
        <dbReference type="ARBA" id="ARBA00023136"/>
    </source>
</evidence>
<evidence type="ECO:0000259" key="13">
    <source>
        <dbReference type="PROSITE" id="PS50850"/>
    </source>
</evidence>
<keyword evidence="10 12" id="KW-0472">Membrane</keyword>
<dbReference type="InterPro" id="IPR005828">
    <property type="entry name" value="MFS_sugar_transport-like"/>
</dbReference>
<keyword evidence="11" id="KW-0349">Heme</keyword>
<dbReference type="Pfam" id="PF00083">
    <property type="entry name" value="Sugar_tr"/>
    <property type="match status" value="1"/>
</dbReference>
<evidence type="ECO:0000256" key="4">
    <source>
        <dbReference type="ARBA" id="ARBA00010992"/>
    </source>
</evidence>
<evidence type="ECO:0000256" key="5">
    <source>
        <dbReference type="ARBA" id="ARBA00022692"/>
    </source>
</evidence>